<dbReference type="PANTHER" id="PTHR23523:SF1">
    <property type="entry name" value="CYANATE TRANSPORT PROTEIN CYNX"/>
    <property type="match status" value="1"/>
</dbReference>
<dbReference type="Proteomes" id="UP000588586">
    <property type="component" value="Unassembled WGS sequence"/>
</dbReference>
<dbReference type="Gene3D" id="1.20.1250.20">
    <property type="entry name" value="MFS general substrate transporter like domains"/>
    <property type="match status" value="2"/>
</dbReference>
<dbReference type="AlphaFoldDB" id="A0A849H4R0"/>
<feature type="domain" description="Major facilitator superfamily (MFS) profile" evidence="6">
    <location>
        <begin position="17"/>
        <end position="402"/>
    </location>
</feature>
<dbReference type="InterPro" id="IPR036259">
    <property type="entry name" value="MFS_trans_sf"/>
</dbReference>
<evidence type="ECO:0000256" key="5">
    <source>
        <dbReference type="SAM" id="Phobius"/>
    </source>
</evidence>
<feature type="transmembrane region" description="Helical" evidence="5">
    <location>
        <begin position="288"/>
        <end position="307"/>
    </location>
</feature>
<evidence type="ECO:0000256" key="2">
    <source>
        <dbReference type="ARBA" id="ARBA00022692"/>
    </source>
</evidence>
<comment type="caution">
    <text evidence="7">The sequence shown here is derived from an EMBL/GenBank/DDBJ whole genome shotgun (WGS) entry which is preliminary data.</text>
</comment>
<name>A0A849H4R0_9MICO</name>
<dbReference type="PROSITE" id="PS50850">
    <property type="entry name" value="MFS"/>
    <property type="match status" value="1"/>
</dbReference>
<feature type="transmembrane region" description="Helical" evidence="5">
    <location>
        <begin position="216"/>
        <end position="238"/>
    </location>
</feature>
<feature type="transmembrane region" description="Helical" evidence="5">
    <location>
        <begin position="347"/>
        <end position="366"/>
    </location>
</feature>
<dbReference type="InterPro" id="IPR052524">
    <property type="entry name" value="MFS_Cyanate_Porter"/>
</dbReference>
<evidence type="ECO:0000256" key="4">
    <source>
        <dbReference type="ARBA" id="ARBA00023136"/>
    </source>
</evidence>
<feature type="transmembrane region" description="Helical" evidence="5">
    <location>
        <begin position="378"/>
        <end position="397"/>
    </location>
</feature>
<keyword evidence="3 5" id="KW-1133">Transmembrane helix</keyword>
<keyword evidence="2 5" id="KW-0812">Transmembrane</keyword>
<evidence type="ECO:0000313" key="8">
    <source>
        <dbReference type="Proteomes" id="UP000588586"/>
    </source>
</evidence>
<dbReference type="Pfam" id="PF07690">
    <property type="entry name" value="MFS_1"/>
    <property type="match status" value="1"/>
</dbReference>
<dbReference type="PANTHER" id="PTHR23523">
    <property type="match status" value="1"/>
</dbReference>
<protein>
    <submittedName>
        <fullName evidence="7">MFS transporter</fullName>
    </submittedName>
</protein>
<sequence length="405" mass="41564">MSTPTTIPSRSSVAHPPLWLVALGLVAVAVNLRVVMASVPPLVDSIGVDLGLSNAALGALTTLPVLCMGVFAPLAGKVAARLGAAGAVQVAIGCVFVGLLSRFGGGNAWVLYLGTFVAGVGIALGGTLLPGLVKQLFPPGRSGLVTGIYMLAMMTGAGASSALSVPLAERFGSWQAALGSWSALALVGVLAWLPLSLGERRRRRAVAAEVVAPGRLPWGSITAWLIAGYLTVQSVEFYSSLAWIAPTYAARGWDPEHAGYLLSVFTALQLVSGLLGPVLADHVRDHRLLLIGASVVGLVGQAGLWLAPGAAPWAWAGVLGFGQGASFALGMVLMVDYAGTPHASARLAGFAFLFSYTIASLGPAAMGAVRDATGGFTAVWMTLTLLMIGQLGFSVLLRPRLPQVH</sequence>
<reference evidence="7 8" key="1">
    <citation type="submission" date="2020-04" db="EMBL/GenBank/DDBJ databases">
        <title>Knoellia sp. isolate from air conditioner.</title>
        <authorList>
            <person name="Chea S."/>
            <person name="Kim D.-U."/>
        </authorList>
    </citation>
    <scope>NUCLEOTIDE SEQUENCE [LARGE SCALE GENOMIC DNA]</scope>
    <source>
        <strain evidence="7 8">DB2414S</strain>
    </source>
</reference>
<dbReference type="GO" id="GO:0005886">
    <property type="term" value="C:plasma membrane"/>
    <property type="evidence" value="ECO:0007669"/>
    <property type="project" value="UniProtKB-SubCell"/>
</dbReference>
<evidence type="ECO:0000256" key="1">
    <source>
        <dbReference type="ARBA" id="ARBA00004651"/>
    </source>
</evidence>
<feature type="transmembrane region" description="Helical" evidence="5">
    <location>
        <begin position="82"/>
        <end position="103"/>
    </location>
</feature>
<feature type="transmembrane region" description="Helical" evidence="5">
    <location>
        <begin position="313"/>
        <end position="335"/>
    </location>
</feature>
<feature type="transmembrane region" description="Helical" evidence="5">
    <location>
        <begin position="53"/>
        <end position="75"/>
    </location>
</feature>
<keyword evidence="4 5" id="KW-0472">Membrane</keyword>
<dbReference type="RefSeq" id="WP_171241889.1">
    <property type="nucleotide sequence ID" value="NZ_JABEPQ010000001.1"/>
</dbReference>
<accession>A0A849H4R0</accession>
<keyword evidence="8" id="KW-1185">Reference proteome</keyword>
<feature type="transmembrane region" description="Helical" evidence="5">
    <location>
        <begin position="109"/>
        <end position="132"/>
    </location>
</feature>
<feature type="transmembrane region" description="Helical" evidence="5">
    <location>
        <begin position="144"/>
        <end position="168"/>
    </location>
</feature>
<feature type="transmembrane region" description="Helical" evidence="5">
    <location>
        <begin position="174"/>
        <end position="195"/>
    </location>
</feature>
<feature type="transmembrane region" description="Helical" evidence="5">
    <location>
        <begin position="258"/>
        <end position="276"/>
    </location>
</feature>
<dbReference type="InterPro" id="IPR020846">
    <property type="entry name" value="MFS_dom"/>
</dbReference>
<comment type="subcellular location">
    <subcellularLocation>
        <location evidence="1">Cell membrane</location>
        <topology evidence="1">Multi-pass membrane protein</topology>
    </subcellularLocation>
</comment>
<dbReference type="GO" id="GO:0022857">
    <property type="term" value="F:transmembrane transporter activity"/>
    <property type="evidence" value="ECO:0007669"/>
    <property type="project" value="InterPro"/>
</dbReference>
<dbReference type="SUPFAM" id="SSF103473">
    <property type="entry name" value="MFS general substrate transporter"/>
    <property type="match status" value="1"/>
</dbReference>
<dbReference type="EMBL" id="JABEPQ010000001">
    <property type="protein sequence ID" value="NNM44770.1"/>
    <property type="molecule type" value="Genomic_DNA"/>
</dbReference>
<evidence type="ECO:0000259" key="6">
    <source>
        <dbReference type="PROSITE" id="PS50850"/>
    </source>
</evidence>
<gene>
    <name evidence="7" type="ORF">HJG52_01975</name>
</gene>
<evidence type="ECO:0000313" key="7">
    <source>
        <dbReference type="EMBL" id="NNM44770.1"/>
    </source>
</evidence>
<organism evidence="7 8">
    <name type="scientific">Knoellia koreensis</name>
    <dbReference type="NCBI Taxonomy" id="2730921"/>
    <lineage>
        <taxon>Bacteria</taxon>
        <taxon>Bacillati</taxon>
        <taxon>Actinomycetota</taxon>
        <taxon>Actinomycetes</taxon>
        <taxon>Micrococcales</taxon>
        <taxon>Intrasporangiaceae</taxon>
        <taxon>Knoellia</taxon>
    </lineage>
</organism>
<evidence type="ECO:0000256" key="3">
    <source>
        <dbReference type="ARBA" id="ARBA00022989"/>
    </source>
</evidence>
<dbReference type="InterPro" id="IPR011701">
    <property type="entry name" value="MFS"/>
</dbReference>
<proteinExistence type="predicted"/>